<dbReference type="InterPro" id="IPR011009">
    <property type="entry name" value="Kinase-like_dom_sf"/>
</dbReference>
<evidence type="ECO:0000313" key="3">
    <source>
        <dbReference type="Proteomes" id="UP001642484"/>
    </source>
</evidence>
<keyword evidence="3" id="KW-1185">Reference proteome</keyword>
<name>A0ABP0R2C4_9DINO</name>
<comment type="caution">
    <text evidence="2">The sequence shown here is derived from an EMBL/GenBank/DDBJ whole genome shotgun (WGS) entry which is preliminary data.</text>
</comment>
<dbReference type="InterPro" id="IPR000719">
    <property type="entry name" value="Prot_kinase_dom"/>
</dbReference>
<feature type="domain" description="Protein kinase" evidence="1">
    <location>
        <begin position="28"/>
        <end position="257"/>
    </location>
</feature>
<dbReference type="GO" id="GO:0016301">
    <property type="term" value="F:kinase activity"/>
    <property type="evidence" value="ECO:0007669"/>
    <property type="project" value="UniProtKB-KW"/>
</dbReference>
<dbReference type="SUPFAM" id="SSF56112">
    <property type="entry name" value="Protein kinase-like (PK-like)"/>
    <property type="match status" value="1"/>
</dbReference>
<dbReference type="Gene3D" id="1.10.510.10">
    <property type="entry name" value="Transferase(Phosphotransferase) domain 1"/>
    <property type="match status" value="1"/>
</dbReference>
<dbReference type="Proteomes" id="UP001642484">
    <property type="component" value="Unassembled WGS sequence"/>
</dbReference>
<dbReference type="Gene3D" id="3.30.200.20">
    <property type="entry name" value="Phosphorylase Kinase, domain 1"/>
    <property type="match status" value="1"/>
</dbReference>
<dbReference type="SMART" id="SM00220">
    <property type="entry name" value="S_TKc"/>
    <property type="match status" value="1"/>
</dbReference>
<organism evidence="2 3">
    <name type="scientific">Durusdinium trenchii</name>
    <dbReference type="NCBI Taxonomy" id="1381693"/>
    <lineage>
        <taxon>Eukaryota</taxon>
        <taxon>Sar</taxon>
        <taxon>Alveolata</taxon>
        <taxon>Dinophyceae</taxon>
        <taxon>Suessiales</taxon>
        <taxon>Symbiodiniaceae</taxon>
        <taxon>Durusdinium</taxon>
    </lineage>
</organism>
<dbReference type="PANTHER" id="PTHR24347">
    <property type="entry name" value="SERINE/THREONINE-PROTEIN KINASE"/>
    <property type="match status" value="1"/>
</dbReference>
<proteinExistence type="predicted"/>
<protein>
    <recommendedName>
        <fullName evidence="1">Protein kinase domain-containing protein</fullName>
    </recommendedName>
</protein>
<dbReference type="PROSITE" id="PS50011">
    <property type="entry name" value="PROTEIN_KINASE_DOM"/>
    <property type="match status" value="1"/>
</dbReference>
<evidence type="ECO:0000313" key="2">
    <source>
        <dbReference type="EMBL" id="CAK9094438.1"/>
    </source>
</evidence>
<evidence type="ECO:0000259" key="1">
    <source>
        <dbReference type="PROSITE" id="PS50011"/>
    </source>
</evidence>
<dbReference type="EMBL" id="CAXAMN010025339">
    <property type="protein sequence ID" value="CAK9094438.1"/>
    <property type="molecule type" value="Genomic_DNA"/>
</dbReference>
<dbReference type="Pfam" id="PF00069">
    <property type="entry name" value="Pkinase"/>
    <property type="match status" value="1"/>
</dbReference>
<reference evidence="2 3" key="1">
    <citation type="submission" date="2024-02" db="EMBL/GenBank/DDBJ databases">
        <authorList>
            <person name="Chen Y."/>
            <person name="Shah S."/>
            <person name="Dougan E. K."/>
            <person name="Thang M."/>
            <person name="Chan C."/>
        </authorList>
    </citation>
    <scope>NUCLEOTIDE SEQUENCE [LARGE SCALE GENOMIC DNA]</scope>
</reference>
<accession>A0ABP0R2C4</accession>
<gene>
    <name evidence="2" type="ORF">CCMP2556_LOCUS45040</name>
</gene>
<sequence>MPSPTSALLPVANTLAVGVRSFVLQQYYTFEYDLGLWAFGAVQVIKDRRSGTLKTCKAVEKTRLMDVHGTGDRLRRLTEIQHPMLLPVTDILEDSSHFFIISPHAAGGDMGDWLDRLASDEEVIEEETCAMYVAQVLASLVHCHSCGVFHDELRARSVLLTSREANARVLLGDVGLLAALGRGCKDGRAGDLRGVGMLSLAMLLGLAPGKVEEDLNSHLLNGELWSARSREAFDFVQTLLAEDVECTAPLALSHPWLRNVLLRPGLADDLAREDALRRLACYQAALLLVPVEMAHRDLERLLKDFQRMDQDGDALLASRLAMQLLLARRGATKRGSEVAVGVCDVRGCGTVDFSAMAAAALMADLLPDGFMKQRVDDMWSALQQLFFEAYGSDDGMVDRSVVLEKVSNSVGGLLEKYGDVEFEEILGSFDDDIYQDSTCSESFQSRLMDSAGHGTPMALFEWGFLAEEPDSWFASLYRSCGQPMRRREAVRC</sequence>